<reference evidence="1 2" key="1">
    <citation type="submission" date="2020-04" db="EMBL/GenBank/DDBJ databases">
        <title>MicrobeNet Type strains.</title>
        <authorList>
            <person name="Nicholson A.C."/>
        </authorList>
    </citation>
    <scope>NUCLEOTIDE SEQUENCE [LARGE SCALE GENOMIC DNA]</scope>
    <source>
        <strain evidence="1 2">CCUG 61472</strain>
    </source>
</reference>
<keyword evidence="2" id="KW-1185">Reference proteome</keyword>
<proteinExistence type="predicted"/>
<dbReference type="AlphaFoldDB" id="A0A7X6N1A5"/>
<dbReference type="EMBL" id="JAAXPN010000003">
    <property type="protein sequence ID" value="NKZ23981.1"/>
    <property type="molecule type" value="Genomic_DNA"/>
</dbReference>
<dbReference type="RefSeq" id="WP_168721783.1">
    <property type="nucleotide sequence ID" value="NZ_JAAXPN010000003.1"/>
</dbReference>
<sequence length="109" mass="12361">MLSTTDRIIIDMLGHNLEREVTSPEAVQDVLRVNDQLLAKLTLLDYATLAADEQLLIQNIQNKFQHLLVGIEQQKNAVQAQIMTMTQKKSTVAAYMQYDAQATFINRDV</sequence>
<gene>
    <name evidence="1" type="ORF">HF964_04045</name>
</gene>
<evidence type="ECO:0000313" key="1">
    <source>
        <dbReference type="EMBL" id="NKZ23981.1"/>
    </source>
</evidence>
<protein>
    <recommendedName>
        <fullName evidence="3">Flagellar protein FliT</fullName>
    </recommendedName>
</protein>
<comment type="caution">
    <text evidence="1">The sequence shown here is derived from an EMBL/GenBank/DDBJ whole genome shotgun (WGS) entry which is preliminary data.</text>
</comment>
<evidence type="ECO:0000313" key="2">
    <source>
        <dbReference type="Proteomes" id="UP000549765"/>
    </source>
</evidence>
<dbReference type="Proteomes" id="UP000549765">
    <property type="component" value="Unassembled WGS sequence"/>
</dbReference>
<evidence type="ECO:0008006" key="3">
    <source>
        <dbReference type="Google" id="ProtNLM"/>
    </source>
</evidence>
<accession>A0A7X6N1A5</accession>
<organism evidence="1 2">
    <name type="scientific">Periweissella fabalis</name>
    <dbReference type="NCBI Taxonomy" id="1070421"/>
    <lineage>
        <taxon>Bacteria</taxon>
        <taxon>Bacillati</taxon>
        <taxon>Bacillota</taxon>
        <taxon>Bacilli</taxon>
        <taxon>Lactobacillales</taxon>
        <taxon>Lactobacillaceae</taxon>
        <taxon>Periweissella</taxon>
    </lineage>
</organism>
<name>A0A7X6N1A5_9LACO</name>